<organism evidence="1 2">
    <name type="scientific">Paraburkholderia aromaticivorans</name>
    <dbReference type="NCBI Taxonomy" id="2026199"/>
    <lineage>
        <taxon>Bacteria</taxon>
        <taxon>Pseudomonadati</taxon>
        <taxon>Pseudomonadota</taxon>
        <taxon>Betaproteobacteria</taxon>
        <taxon>Burkholderiales</taxon>
        <taxon>Burkholderiaceae</taxon>
        <taxon>Paraburkholderia</taxon>
    </lineage>
</organism>
<keyword evidence="1" id="KW-0614">Plasmid</keyword>
<gene>
    <name evidence="1" type="ORF">CJU94_40410</name>
</gene>
<accession>A0A248VZG6</accession>
<dbReference type="AlphaFoldDB" id="A0A248VZG6"/>
<reference evidence="1 2" key="1">
    <citation type="submission" date="2017-08" db="EMBL/GenBank/DDBJ databases">
        <title>Identification and genetic characteristics of simultaneous BTEX- and naphthalene-degrading Paraburkholderia sp. BN5 isolated from petroleum-contaminated soil.</title>
        <authorList>
            <person name="Lee Y."/>
            <person name="Jeon C.O."/>
        </authorList>
    </citation>
    <scope>NUCLEOTIDE SEQUENCE [LARGE SCALE GENOMIC DNA]</scope>
    <source>
        <strain evidence="1 2">BN5</strain>
        <plasmid evidence="1 2">pBN5</plasmid>
    </source>
</reference>
<dbReference type="KEGG" id="parb:CJU94_40410"/>
<evidence type="ECO:0000313" key="2">
    <source>
        <dbReference type="Proteomes" id="UP000215158"/>
    </source>
</evidence>
<evidence type="ECO:0000313" key="1">
    <source>
        <dbReference type="EMBL" id="ASW04408.1"/>
    </source>
</evidence>
<keyword evidence="2" id="KW-1185">Reference proteome</keyword>
<proteinExistence type="predicted"/>
<geneLocation type="plasmid" evidence="1 2">
    <name>pBN5</name>
</geneLocation>
<dbReference type="OrthoDB" id="9553532at2"/>
<dbReference type="RefSeq" id="WP_095424018.1">
    <property type="nucleotide sequence ID" value="NZ_CP022995.1"/>
</dbReference>
<protein>
    <submittedName>
        <fullName evidence="1">Uncharacterized protein</fullName>
    </submittedName>
</protein>
<name>A0A248VZG6_9BURK</name>
<dbReference type="Proteomes" id="UP000215158">
    <property type="component" value="Plasmid pBN5"/>
</dbReference>
<dbReference type="EMBL" id="CP022995">
    <property type="protein sequence ID" value="ASW04408.1"/>
    <property type="molecule type" value="Genomic_DNA"/>
</dbReference>
<sequence>MKASEAVKQIQDAVLEVEKTGAKELLIANLNAYLANVSATALQQEQGEPSITEAQANHQLEVWKAELSRSSTMSVEMLKATVEAGQTALRSAIV</sequence>